<reference evidence="2 3" key="1">
    <citation type="journal article" date="2018" name="Elife">
        <title>Discovery and characterization of a prevalent human gut bacterial enzyme sufficient for the inactivation of a family of plant toxins.</title>
        <authorList>
            <person name="Koppel N."/>
            <person name="Bisanz J.E."/>
            <person name="Pandelia M.E."/>
            <person name="Turnbaugh P.J."/>
            <person name="Balskus E.P."/>
        </authorList>
    </citation>
    <scope>NUCLEOTIDE SEQUENCE [LARGE SCALE GENOMIC DNA]</scope>
    <source>
        <strain evidence="2 3">3C</strain>
    </source>
</reference>
<evidence type="ECO:0008006" key="4">
    <source>
        <dbReference type="Google" id="ProtNLM"/>
    </source>
</evidence>
<keyword evidence="3" id="KW-1185">Reference proteome</keyword>
<comment type="caution">
    <text evidence="2">The sequence shown here is derived from an EMBL/GenBank/DDBJ whole genome shotgun (WGS) entry which is preliminary data.</text>
</comment>
<dbReference type="GeneID" id="78359630"/>
<dbReference type="EMBL" id="PPTS01000004">
    <property type="protein sequence ID" value="RDB65271.1"/>
    <property type="molecule type" value="Genomic_DNA"/>
</dbReference>
<dbReference type="AlphaFoldDB" id="A0A369M0I1"/>
<keyword evidence="1" id="KW-0812">Transmembrane</keyword>
<feature type="transmembrane region" description="Helical" evidence="1">
    <location>
        <begin position="108"/>
        <end position="126"/>
    </location>
</feature>
<dbReference type="Proteomes" id="UP000254000">
    <property type="component" value="Unassembled WGS sequence"/>
</dbReference>
<evidence type="ECO:0000313" key="2">
    <source>
        <dbReference type="EMBL" id="RDB65271.1"/>
    </source>
</evidence>
<organism evidence="2 3">
    <name type="scientific">Gordonibacter pamelaeae</name>
    <dbReference type="NCBI Taxonomy" id="471189"/>
    <lineage>
        <taxon>Bacteria</taxon>
        <taxon>Bacillati</taxon>
        <taxon>Actinomycetota</taxon>
        <taxon>Coriobacteriia</taxon>
        <taxon>Eggerthellales</taxon>
        <taxon>Eggerthellaceae</taxon>
        <taxon>Gordonibacter</taxon>
    </lineage>
</organism>
<protein>
    <recommendedName>
        <fullName evidence="4">Translation initiation factor 2</fullName>
    </recommendedName>
</protein>
<accession>A0A369M0I1</accession>
<dbReference type="RefSeq" id="WP_114568891.1">
    <property type="nucleotide sequence ID" value="NZ_CABMMS010000004.1"/>
</dbReference>
<gene>
    <name evidence="2" type="ORF">C1877_07990</name>
</gene>
<name>A0A369M0I1_9ACTN</name>
<keyword evidence="1" id="KW-0472">Membrane</keyword>
<sequence>MVANAALATNYPLAEAPSPSHSATVRGAHARTGQDAPAIRVIACPGGAGRLPQHARALPAAALPAASREAAARPKDTCRPDFPSPAHAARTALCLQGTAFGLTARERTFATGAGILFAAAALATILL</sequence>
<keyword evidence="1" id="KW-1133">Transmembrane helix</keyword>
<proteinExistence type="predicted"/>
<evidence type="ECO:0000313" key="3">
    <source>
        <dbReference type="Proteomes" id="UP000254000"/>
    </source>
</evidence>
<evidence type="ECO:0000256" key="1">
    <source>
        <dbReference type="SAM" id="Phobius"/>
    </source>
</evidence>